<dbReference type="Proteomes" id="UP000242447">
    <property type="component" value="Plasmid unnamed1"/>
</dbReference>
<sequence length="89" mass="9976">MIRTLHDRGAMCSAPYTSWDGQLTPDYYAHLPENKAPRGRSIRPADEDGNLGYGSHPTGQLEDFVWDKGDDIAFETAPCAICWTRTAWC</sequence>
<proteinExistence type="predicted"/>
<dbReference type="AlphaFoldDB" id="A0A1W6P391"/>
<name>A0A1W6P391_9RHOB</name>
<evidence type="ECO:0000313" key="3">
    <source>
        <dbReference type="Proteomes" id="UP000242447"/>
    </source>
</evidence>
<keyword evidence="2" id="KW-0614">Plasmid</keyword>
<accession>A0A1W6P391</accession>
<reference evidence="2 3" key="1">
    <citation type="submission" date="2017-02" db="EMBL/GenBank/DDBJ databases">
        <title>Ketogulonicigenium robustum SPU B003 Genome sequencing and assembly.</title>
        <authorList>
            <person name="Li Y."/>
            <person name="Liu L."/>
            <person name="Wang C."/>
            <person name="Zhang M."/>
            <person name="Zhang T."/>
            <person name="Zhang Y."/>
        </authorList>
    </citation>
    <scope>NUCLEOTIDE SEQUENCE [LARGE SCALE GENOMIC DNA]</scope>
    <source>
        <strain evidence="2 3">SPU_B003</strain>
        <plasmid evidence="2 3">unnamed1</plasmid>
    </source>
</reference>
<geneLocation type="plasmid" evidence="2">
    <name>unnamed1</name>
</geneLocation>
<dbReference type="KEGG" id="kro:BVG79_p1000176"/>
<protein>
    <submittedName>
        <fullName evidence="2">Uncharacterized protein</fullName>
    </submittedName>
</protein>
<feature type="region of interest" description="Disordered" evidence="1">
    <location>
        <begin position="34"/>
        <end position="56"/>
    </location>
</feature>
<gene>
    <name evidence="2" type="ORF">BVG79_p1000176</name>
</gene>
<evidence type="ECO:0000256" key="1">
    <source>
        <dbReference type="SAM" id="MobiDB-lite"/>
    </source>
</evidence>
<dbReference type="EMBL" id="CP019938">
    <property type="protein sequence ID" value="ARO15978.1"/>
    <property type="molecule type" value="Genomic_DNA"/>
</dbReference>
<evidence type="ECO:0000313" key="2">
    <source>
        <dbReference type="EMBL" id="ARO15978.1"/>
    </source>
</evidence>
<organism evidence="2 3">
    <name type="scientific">Ketogulonicigenium robustum</name>
    <dbReference type="NCBI Taxonomy" id="92947"/>
    <lineage>
        <taxon>Bacteria</taxon>
        <taxon>Pseudomonadati</taxon>
        <taxon>Pseudomonadota</taxon>
        <taxon>Alphaproteobacteria</taxon>
        <taxon>Rhodobacterales</taxon>
        <taxon>Roseobacteraceae</taxon>
        <taxon>Ketogulonicigenium</taxon>
    </lineage>
</organism>
<keyword evidence="3" id="KW-1185">Reference proteome</keyword>